<dbReference type="EMBL" id="CAJJDP010000124">
    <property type="protein sequence ID" value="CAD8201305.1"/>
    <property type="molecule type" value="Genomic_DNA"/>
</dbReference>
<sequence>MVYLIYQGQISSQLGSVEILRWNVKYDEKHLDLSPTIITNFSSGYGIFKFNSGIYRYIYELPAYIHSTYLVGFKIEIITYNNIPMNCGIQFQINNTYYGSIYRNASGIQTHRIKVLSSSSQSSIYYQSMLYILIAYFDIPKYSFLFSAIGNYTDDTAGWGMHSLKISSGYCPINCKLCEVSFKCKTCSNGYYLSRNGICLSSCSSPDQKLVGQYCQNYDEETPYSQYLIREYENTDFDPNQYAQYTLISQNGTNFLKGSDIYFSYLLGRRVFGGPFVWAQAKFQRIHNMISPHHSLTIIFYIVYGSQFPSDGQFIYTIENNITVSRSITNNSKSNSDGTKQDAVLERILHNTDSLSITWECYGPNNEPIKGFCGFHTYYIIVHNCQPYCLVCSNETTCTSWNSTYDSNINKFSQAECLTNQYYHKESVRCLDCPQSCLTCTSQIDCQTCKSTYILTKLGCTCMMNQYEESGQCFDCSIECNQCLSYTYCIECLNSNYRELLNGQCNCIDGYYPIVQKATCQLCHQFCKTCIGPTSADCLTCNDISNIEKVGSTCQCQAGTFYQDENKACSNCHLSCQTCFRISTDGCLTCDPILNRILKGLQCVCAPGYYELNNICINCPDAEDSTLSQCYKLCNNNQLIWHKITCNFCDNGFQLVSGECQPICGDLQIKGDEQCEDNNTILNDLCYNCQFQCPAHCLTCDSSTTLPCPDVCGDGIVTGFEECEDGNTIQYDGCYNCKYQCQPQCTKCIKKQCFECATPGWFIDPTVDPWQCKERCGDMLVVGNEQCDDGNLTDTYGCKNCKYFCRIGCSSCDYTNNLCLSCEFEGFTPQKYYCRNICGDGLIVNDPYGFYFEQCDDGNTIKYDGCDSDCRFQCQLSSICTSCIDNRCQECAVGYQLSDAKICIAICGDLIKVVNEQCESGFILPYQGCQNCIAKCQSSCVDCYNSGLGCKSCKTNYKKINNLCYPICGDQIITPDEECDDGNLTFGDGCHQCLFSCPISCSICLKGVCYDCKEGYYTLGKGCIVCQSGFENIDNTCYPICGDKIIVAEEWCDDGNLIYEDGCYQCSFTCSETTCTNCRKGLCLSCPENHFLYQNQCFQLAENIHFKQITNFEVTDLRITQNFIANSYYTSRINMKIHEFMQYEYNQIRQYLEIMDQSFSYISIDIVFQCSENKQVISQFISSNYPKGNENLEQIYQYQCHNEVDHTITFSFRLSKIVVRDEILLIKISGDDVKLSSLSEKSPQRILQITIVDF</sequence>
<evidence type="ECO:0000313" key="5">
    <source>
        <dbReference type="EMBL" id="CAD8201305.1"/>
    </source>
</evidence>
<organism evidence="5 6">
    <name type="scientific">Paramecium octaurelia</name>
    <dbReference type="NCBI Taxonomy" id="43137"/>
    <lineage>
        <taxon>Eukaryota</taxon>
        <taxon>Sar</taxon>
        <taxon>Alveolata</taxon>
        <taxon>Ciliophora</taxon>
        <taxon>Intramacronucleata</taxon>
        <taxon>Oligohymenophorea</taxon>
        <taxon>Peniculida</taxon>
        <taxon>Parameciidae</taxon>
        <taxon>Paramecium</taxon>
    </lineage>
</organism>
<gene>
    <name evidence="5" type="ORF">POCTA_138.1.T1240025</name>
</gene>
<feature type="domain" description="EGF-like" evidence="4">
    <location>
        <begin position="432"/>
        <end position="461"/>
    </location>
</feature>
<dbReference type="OrthoDB" id="308396at2759"/>
<accession>A0A8S1XJI0</accession>
<evidence type="ECO:0000313" key="6">
    <source>
        <dbReference type="Proteomes" id="UP000683925"/>
    </source>
</evidence>
<evidence type="ECO:0000259" key="4">
    <source>
        <dbReference type="SMART" id="SM00181"/>
    </source>
</evidence>
<keyword evidence="2" id="KW-0677">Repeat</keyword>
<feature type="domain" description="EGF-like" evidence="4">
    <location>
        <begin position="479"/>
        <end position="521"/>
    </location>
</feature>
<comment type="caution">
    <text evidence="5">The sequence shown here is derived from an EMBL/GenBank/DDBJ whole genome shotgun (WGS) entry which is preliminary data.</text>
</comment>
<name>A0A8S1XJI0_PAROT</name>
<proteinExistence type="predicted"/>
<keyword evidence="1" id="KW-0732">Signal</keyword>
<keyword evidence="3" id="KW-1015">Disulfide bond</keyword>
<dbReference type="PANTHER" id="PTHR38934">
    <property type="entry name" value="HYPHALLY REGULATED CELL WALL PROTEIN 1"/>
    <property type="match status" value="1"/>
</dbReference>
<dbReference type="InterPro" id="IPR011936">
    <property type="entry name" value="Myxo_disulph_rpt"/>
</dbReference>
<dbReference type="AlphaFoldDB" id="A0A8S1XJI0"/>
<feature type="domain" description="EGF-like" evidence="4">
    <location>
        <begin position="571"/>
        <end position="617"/>
    </location>
</feature>
<feature type="domain" description="EGF-like" evidence="4">
    <location>
        <begin position="865"/>
        <end position="904"/>
    </location>
</feature>
<keyword evidence="6" id="KW-1185">Reference proteome</keyword>
<feature type="domain" description="EGF-like" evidence="4">
    <location>
        <begin position="170"/>
        <end position="200"/>
    </location>
</feature>
<dbReference type="Pfam" id="PF13948">
    <property type="entry name" value="DUF4215"/>
    <property type="match status" value="7"/>
</dbReference>
<dbReference type="Proteomes" id="UP000683925">
    <property type="component" value="Unassembled WGS sequence"/>
</dbReference>
<dbReference type="PANTHER" id="PTHR38934:SF6">
    <property type="entry name" value="CHROMOSOME UNDETERMINED SCAFFOLD_176, WHOLE GENOME SHOTGUN SEQUENCE"/>
    <property type="match status" value="1"/>
</dbReference>
<evidence type="ECO:0000256" key="1">
    <source>
        <dbReference type="ARBA" id="ARBA00022729"/>
    </source>
</evidence>
<protein>
    <recommendedName>
        <fullName evidence="4">EGF-like domain-containing protein</fullName>
    </recommendedName>
</protein>
<feature type="domain" description="EGF-like" evidence="4">
    <location>
        <begin position="629"/>
        <end position="661"/>
    </location>
</feature>
<dbReference type="NCBIfam" id="TIGR02232">
    <property type="entry name" value="myxo_disulf_rpt"/>
    <property type="match status" value="4"/>
</dbReference>
<evidence type="ECO:0000256" key="3">
    <source>
        <dbReference type="ARBA" id="ARBA00023157"/>
    </source>
</evidence>
<dbReference type="InterPro" id="IPR000742">
    <property type="entry name" value="EGF"/>
</dbReference>
<dbReference type="CDD" id="cd00064">
    <property type="entry name" value="FU"/>
    <property type="match status" value="1"/>
</dbReference>
<dbReference type="InterPro" id="IPR006212">
    <property type="entry name" value="Furin_repeat"/>
</dbReference>
<reference evidence="5" key="1">
    <citation type="submission" date="2021-01" db="EMBL/GenBank/DDBJ databases">
        <authorList>
            <consortium name="Genoscope - CEA"/>
            <person name="William W."/>
        </authorList>
    </citation>
    <scope>NUCLEOTIDE SEQUENCE</scope>
</reference>
<evidence type="ECO:0000256" key="2">
    <source>
        <dbReference type="ARBA" id="ARBA00022737"/>
    </source>
</evidence>
<dbReference type="SMART" id="SM00181">
    <property type="entry name" value="EGF"/>
    <property type="match status" value="6"/>
</dbReference>
<dbReference type="SMART" id="SM00261">
    <property type="entry name" value="FU"/>
    <property type="match status" value="8"/>
</dbReference>